<keyword evidence="2" id="KW-1185">Reference proteome</keyword>
<evidence type="ECO:0000313" key="2">
    <source>
        <dbReference type="Proteomes" id="UP001157017"/>
    </source>
</evidence>
<dbReference type="EMBL" id="BSUZ01000001">
    <property type="protein sequence ID" value="GMA88461.1"/>
    <property type="molecule type" value="Genomic_DNA"/>
</dbReference>
<protein>
    <submittedName>
        <fullName evidence="1">Uncharacterized protein</fullName>
    </submittedName>
</protein>
<accession>A0ABQ6JP73</accession>
<comment type="caution">
    <text evidence="1">The sequence shown here is derived from an EMBL/GenBank/DDBJ whole genome shotgun (WGS) entry which is preliminary data.</text>
</comment>
<name>A0ABQ6JP73_9ACTN</name>
<reference evidence="2" key="1">
    <citation type="journal article" date="2019" name="Int. J. Syst. Evol. Microbiol.">
        <title>The Global Catalogue of Microorganisms (GCM) 10K type strain sequencing project: providing services to taxonomists for standard genome sequencing and annotation.</title>
        <authorList>
            <consortium name="The Broad Institute Genomics Platform"/>
            <consortium name="The Broad Institute Genome Sequencing Center for Infectious Disease"/>
            <person name="Wu L."/>
            <person name="Ma J."/>
        </authorList>
    </citation>
    <scope>NUCLEOTIDE SEQUENCE [LARGE SCALE GENOMIC DNA]</scope>
    <source>
        <strain evidence="2">NBRC 108730</strain>
    </source>
</reference>
<proteinExistence type="predicted"/>
<gene>
    <name evidence="1" type="ORF">GCM10025868_37110</name>
</gene>
<evidence type="ECO:0000313" key="1">
    <source>
        <dbReference type="EMBL" id="GMA88461.1"/>
    </source>
</evidence>
<sequence>MHAAHQVGLVLGQVVVDRDDVHALAAEGVEVGRRRRDEGLALTGAHLGDVAQVQRRAAHHLDVEVALAERAAGGLTDRREGLGQQVVERLAIGDAGLEAVGLLAQARRR</sequence>
<dbReference type="Proteomes" id="UP001157017">
    <property type="component" value="Unassembled WGS sequence"/>
</dbReference>
<organism evidence="1 2">
    <name type="scientific">Angustibacter aerolatus</name>
    <dbReference type="NCBI Taxonomy" id="1162965"/>
    <lineage>
        <taxon>Bacteria</taxon>
        <taxon>Bacillati</taxon>
        <taxon>Actinomycetota</taxon>
        <taxon>Actinomycetes</taxon>
        <taxon>Kineosporiales</taxon>
        <taxon>Kineosporiaceae</taxon>
    </lineage>
</organism>